<dbReference type="InterPro" id="IPR036554">
    <property type="entry name" value="GHMP_kinase_C_sf"/>
</dbReference>
<dbReference type="SUPFAM" id="SSF54631">
    <property type="entry name" value="CBS-domain pair"/>
    <property type="match status" value="1"/>
</dbReference>
<dbReference type="Gene3D" id="3.10.580.10">
    <property type="entry name" value="CBS-domain"/>
    <property type="match status" value="1"/>
</dbReference>
<evidence type="ECO:0000256" key="2">
    <source>
        <dbReference type="ARBA" id="ARBA00022777"/>
    </source>
</evidence>
<dbReference type="SUPFAM" id="SSF55060">
    <property type="entry name" value="GHMP Kinase, C-terminal domain"/>
    <property type="match status" value="1"/>
</dbReference>
<dbReference type="InterPro" id="IPR001174">
    <property type="entry name" value="HddA/FKP"/>
</dbReference>
<sequence length="455" mass="50993">MNLDLFQIVESATLRDALEKIEKNHKGFILATDDEKRVVGLATDGDIRRCLLSGGSLTGSVSDCLNRDFVWAPSNISREALLKQLDHCIRNVPLLDEQQRLISIASRDWLPPQDEMPIYARARAPVRVSFGGGGSDLTHYFANADGAVINCTLALYSHATLKTRNDRKIIIKSHDLKHTLKADCLEEAYNSDGPFTLIISLLRTINPEYGFEMDLHSDFPMNSGLGGSAVICAVVLGCFNQLRLDKWDLHELAELAYQAERLHMGVAGGWQDQYASVFGGFNFMEFRMEQNIVHPLRIPPDVLLELEECLVLCDSAISHNSGDIHDHQKLSMGQQVVAEKVEENVALTYEMRNNLLRGRLHCFAKNLDKAWYLKRQFSSKISNAELDKIYEVAKQNGAIGGKLLGAGGGGFFLFYVPAFKKLDLINALESFGKKTQQFRFEPDGLKSWTVREEKV</sequence>
<comment type="caution">
    <text evidence="6">The sequence shown here is derived from an EMBL/GenBank/DDBJ whole genome shotgun (WGS) entry which is preliminary data.</text>
</comment>
<feature type="domain" description="CBS" evidence="5">
    <location>
        <begin position="1"/>
        <end position="57"/>
    </location>
</feature>
<dbReference type="InterPro" id="IPR006204">
    <property type="entry name" value="GHMP_kinase_N_dom"/>
</dbReference>
<name>A0ABV1RHP6_9ALTE</name>
<dbReference type="EMBL" id="JBELOE010000200">
    <property type="protein sequence ID" value="MER2492172.1"/>
    <property type="molecule type" value="Genomic_DNA"/>
</dbReference>
<dbReference type="InterPro" id="IPR000644">
    <property type="entry name" value="CBS_dom"/>
</dbReference>
<dbReference type="InterPro" id="IPR046342">
    <property type="entry name" value="CBS_dom_sf"/>
</dbReference>
<dbReference type="InterPro" id="IPR013750">
    <property type="entry name" value="GHMP_kinase_C_dom"/>
</dbReference>
<keyword evidence="1" id="KW-0547">Nucleotide-binding</keyword>
<dbReference type="Pfam" id="PF00288">
    <property type="entry name" value="GHMP_kinases_N"/>
    <property type="match status" value="1"/>
</dbReference>
<dbReference type="Pfam" id="PF00571">
    <property type="entry name" value="CBS"/>
    <property type="match status" value="1"/>
</dbReference>
<proteinExistence type="predicted"/>
<gene>
    <name evidence="6" type="ORF">ABS311_09790</name>
</gene>
<keyword evidence="3" id="KW-0067">ATP-binding</keyword>
<keyword evidence="7" id="KW-1185">Reference proteome</keyword>
<keyword evidence="4" id="KW-0129">CBS domain</keyword>
<dbReference type="InterPro" id="IPR020568">
    <property type="entry name" value="Ribosomal_Su5_D2-typ_SF"/>
</dbReference>
<dbReference type="PRINTS" id="PR00960">
    <property type="entry name" value="LMBPPROTEIN"/>
</dbReference>
<dbReference type="Gene3D" id="3.30.230.120">
    <property type="match status" value="1"/>
</dbReference>
<dbReference type="SUPFAM" id="SSF54211">
    <property type="entry name" value="Ribosomal protein S5 domain 2-like"/>
    <property type="match status" value="1"/>
</dbReference>
<accession>A0ABV1RHP6</accession>
<evidence type="ECO:0000259" key="5">
    <source>
        <dbReference type="PROSITE" id="PS51371"/>
    </source>
</evidence>
<dbReference type="PANTHER" id="PTHR10457:SF9">
    <property type="entry name" value="D-GLYCERO-ALPHA-D-MANNO-HEPTOSE 7-PHOSPHATE KINASE"/>
    <property type="match status" value="1"/>
</dbReference>
<dbReference type="PANTHER" id="PTHR10457">
    <property type="entry name" value="MEVALONATE KINASE/GALACTOKINASE"/>
    <property type="match status" value="1"/>
</dbReference>
<dbReference type="Proteomes" id="UP001467690">
    <property type="component" value="Unassembled WGS sequence"/>
</dbReference>
<keyword evidence="2" id="KW-0808">Transferase</keyword>
<dbReference type="RefSeq" id="WP_350401673.1">
    <property type="nucleotide sequence ID" value="NZ_JBELOE010000200.1"/>
</dbReference>
<reference evidence="6 7" key="1">
    <citation type="submission" date="2024-06" db="EMBL/GenBank/DDBJ databases">
        <authorList>
            <person name="Chen R.Y."/>
        </authorList>
    </citation>
    <scope>NUCLEOTIDE SEQUENCE [LARGE SCALE GENOMIC DNA]</scope>
    <source>
        <strain evidence="6 7">D2</strain>
    </source>
</reference>
<keyword evidence="2" id="KW-0418">Kinase</keyword>
<protein>
    <submittedName>
        <fullName evidence="6">CBS domain-containing protein</fullName>
    </submittedName>
</protein>
<evidence type="ECO:0000256" key="3">
    <source>
        <dbReference type="ARBA" id="ARBA00022840"/>
    </source>
</evidence>
<evidence type="ECO:0000256" key="4">
    <source>
        <dbReference type="PROSITE-ProRule" id="PRU00703"/>
    </source>
</evidence>
<evidence type="ECO:0000256" key="1">
    <source>
        <dbReference type="ARBA" id="ARBA00022741"/>
    </source>
</evidence>
<dbReference type="Pfam" id="PF08544">
    <property type="entry name" value="GHMP_kinases_C"/>
    <property type="match status" value="1"/>
</dbReference>
<organism evidence="6 7">
    <name type="scientific">Catenovulum sediminis</name>
    <dbReference type="NCBI Taxonomy" id="1740262"/>
    <lineage>
        <taxon>Bacteria</taxon>
        <taxon>Pseudomonadati</taxon>
        <taxon>Pseudomonadota</taxon>
        <taxon>Gammaproteobacteria</taxon>
        <taxon>Alteromonadales</taxon>
        <taxon>Alteromonadaceae</taxon>
        <taxon>Catenovulum</taxon>
    </lineage>
</organism>
<evidence type="ECO:0000313" key="7">
    <source>
        <dbReference type="Proteomes" id="UP001467690"/>
    </source>
</evidence>
<dbReference type="PROSITE" id="PS51371">
    <property type="entry name" value="CBS"/>
    <property type="match status" value="1"/>
</dbReference>
<evidence type="ECO:0000313" key="6">
    <source>
        <dbReference type="EMBL" id="MER2492172.1"/>
    </source>
</evidence>